<comment type="caution">
    <text evidence="6">The sequence shown here is derived from an EMBL/GenBank/DDBJ whole genome shotgun (WGS) entry which is preliminary data.</text>
</comment>
<evidence type="ECO:0000313" key="6">
    <source>
        <dbReference type="EMBL" id="MBB5353322.1"/>
    </source>
</evidence>
<dbReference type="Gene3D" id="3.90.45.10">
    <property type="entry name" value="Peptide deformylase"/>
    <property type="match status" value="1"/>
</dbReference>
<dbReference type="SUPFAM" id="SSF56420">
    <property type="entry name" value="Peptide deformylase"/>
    <property type="match status" value="1"/>
</dbReference>
<evidence type="ECO:0000256" key="5">
    <source>
        <dbReference type="HAMAP-Rule" id="MF_00163"/>
    </source>
</evidence>
<feature type="active site" evidence="5">
    <location>
        <position position="150"/>
    </location>
</feature>
<organism evidence="6 7">
    <name type="scientific">Haloferula luteola</name>
    <dbReference type="NCBI Taxonomy" id="595692"/>
    <lineage>
        <taxon>Bacteria</taxon>
        <taxon>Pseudomonadati</taxon>
        <taxon>Verrucomicrobiota</taxon>
        <taxon>Verrucomicrobiia</taxon>
        <taxon>Verrucomicrobiales</taxon>
        <taxon>Verrucomicrobiaceae</taxon>
        <taxon>Haloferula</taxon>
    </lineage>
</organism>
<dbReference type="InterPro" id="IPR036821">
    <property type="entry name" value="Peptide_deformylase_sf"/>
</dbReference>
<evidence type="ECO:0000256" key="3">
    <source>
        <dbReference type="ARBA" id="ARBA00022801"/>
    </source>
</evidence>
<sequence length="180" mass="19835">MILEIVQYGHPVLRDRCAPVEKVDDKLKELVASMLETMVDAQGVGLAAPQIGVPLRLAVVDVSHDPECISYLRVNGEDAQLADIMPLIFINPELEFGTRKEKDTEGCLSIDGIRAEVNRPAEIKARLPQLDGSELVIETDGLLARAIQHETDHLNGVLFIDRVSPAAKVRLKGKLKRLLD</sequence>
<dbReference type="FunFam" id="3.90.45.10:FF:000003">
    <property type="entry name" value="Peptide deformylase"/>
    <property type="match status" value="1"/>
</dbReference>
<dbReference type="PANTHER" id="PTHR10458">
    <property type="entry name" value="PEPTIDE DEFORMYLASE"/>
    <property type="match status" value="1"/>
</dbReference>
<dbReference type="RefSeq" id="WP_184021101.1">
    <property type="nucleotide sequence ID" value="NZ_JACHFD010000024.1"/>
</dbReference>
<dbReference type="PRINTS" id="PR01576">
    <property type="entry name" value="PDEFORMYLASE"/>
</dbReference>
<comment type="similarity">
    <text evidence="1 5">Belongs to the polypeptide deformylase family.</text>
</comment>
<dbReference type="AlphaFoldDB" id="A0A840V5S9"/>
<feature type="binding site" evidence="5">
    <location>
        <position position="107"/>
    </location>
    <ligand>
        <name>Fe cation</name>
        <dbReference type="ChEBI" id="CHEBI:24875"/>
    </ligand>
</feature>
<dbReference type="PIRSF" id="PIRSF004749">
    <property type="entry name" value="Pep_def"/>
    <property type="match status" value="1"/>
</dbReference>
<feature type="binding site" evidence="5">
    <location>
        <position position="149"/>
    </location>
    <ligand>
        <name>Fe cation</name>
        <dbReference type="ChEBI" id="CHEBI:24875"/>
    </ligand>
</feature>
<protein>
    <recommendedName>
        <fullName evidence="5">Peptide deformylase</fullName>
        <shortName evidence="5">PDF</shortName>
        <ecNumber evidence="5">3.5.1.88</ecNumber>
    </recommendedName>
    <alternativeName>
        <fullName evidence="5">Polypeptide deformylase</fullName>
    </alternativeName>
</protein>
<evidence type="ECO:0000313" key="7">
    <source>
        <dbReference type="Proteomes" id="UP000557717"/>
    </source>
</evidence>
<dbReference type="PANTHER" id="PTHR10458:SF22">
    <property type="entry name" value="PEPTIDE DEFORMYLASE"/>
    <property type="match status" value="1"/>
</dbReference>
<dbReference type="NCBIfam" id="NF001159">
    <property type="entry name" value="PRK00150.1-3"/>
    <property type="match status" value="1"/>
</dbReference>
<reference evidence="6 7" key="1">
    <citation type="submission" date="2020-08" db="EMBL/GenBank/DDBJ databases">
        <title>Genomic Encyclopedia of Type Strains, Phase IV (KMG-IV): sequencing the most valuable type-strain genomes for metagenomic binning, comparative biology and taxonomic classification.</title>
        <authorList>
            <person name="Goeker M."/>
        </authorList>
    </citation>
    <scope>NUCLEOTIDE SEQUENCE [LARGE SCALE GENOMIC DNA]</scope>
    <source>
        <strain evidence="6 7">YC6886</strain>
    </source>
</reference>
<accession>A0A840V5S9</accession>
<feature type="binding site" evidence="5">
    <location>
        <position position="153"/>
    </location>
    <ligand>
        <name>Fe cation</name>
        <dbReference type="ChEBI" id="CHEBI:24875"/>
    </ligand>
</feature>
<name>A0A840V5S9_9BACT</name>
<keyword evidence="5" id="KW-0408">Iron</keyword>
<comment type="function">
    <text evidence="5">Removes the formyl group from the N-terminal Met of newly synthesized proteins. Requires at least a dipeptide for an efficient rate of reaction. N-terminal L-methionine is a prerequisite for activity but the enzyme has broad specificity at other positions.</text>
</comment>
<keyword evidence="7" id="KW-1185">Reference proteome</keyword>
<dbReference type="NCBIfam" id="TIGR00079">
    <property type="entry name" value="pept_deformyl"/>
    <property type="match status" value="1"/>
</dbReference>
<gene>
    <name evidence="5" type="primary">def</name>
    <name evidence="6" type="ORF">HNR46_003578</name>
</gene>
<comment type="cofactor">
    <cofactor evidence="5">
        <name>Fe(2+)</name>
        <dbReference type="ChEBI" id="CHEBI:29033"/>
    </cofactor>
    <text evidence="5">Binds 1 Fe(2+) ion.</text>
</comment>
<evidence type="ECO:0000256" key="1">
    <source>
        <dbReference type="ARBA" id="ARBA00010759"/>
    </source>
</evidence>
<dbReference type="GO" id="GO:0006412">
    <property type="term" value="P:translation"/>
    <property type="evidence" value="ECO:0007669"/>
    <property type="project" value="UniProtKB-UniRule"/>
</dbReference>
<keyword evidence="2 5" id="KW-0479">Metal-binding</keyword>
<dbReference type="GO" id="GO:0046872">
    <property type="term" value="F:metal ion binding"/>
    <property type="evidence" value="ECO:0007669"/>
    <property type="project" value="UniProtKB-KW"/>
</dbReference>
<comment type="catalytic activity">
    <reaction evidence="5">
        <text>N-terminal N-formyl-L-methionyl-[peptide] + H2O = N-terminal L-methionyl-[peptide] + formate</text>
        <dbReference type="Rhea" id="RHEA:24420"/>
        <dbReference type="Rhea" id="RHEA-COMP:10639"/>
        <dbReference type="Rhea" id="RHEA-COMP:10640"/>
        <dbReference type="ChEBI" id="CHEBI:15377"/>
        <dbReference type="ChEBI" id="CHEBI:15740"/>
        <dbReference type="ChEBI" id="CHEBI:49298"/>
        <dbReference type="ChEBI" id="CHEBI:64731"/>
        <dbReference type="EC" id="3.5.1.88"/>
    </reaction>
</comment>
<dbReference type="EMBL" id="JACHFD010000024">
    <property type="protein sequence ID" value="MBB5353322.1"/>
    <property type="molecule type" value="Genomic_DNA"/>
</dbReference>
<keyword evidence="3 5" id="KW-0378">Hydrolase</keyword>
<dbReference type="InterPro" id="IPR023635">
    <property type="entry name" value="Peptide_deformylase"/>
</dbReference>
<dbReference type="Proteomes" id="UP000557717">
    <property type="component" value="Unassembled WGS sequence"/>
</dbReference>
<keyword evidence="4 5" id="KW-0648">Protein biosynthesis</keyword>
<dbReference type="HAMAP" id="MF_00163">
    <property type="entry name" value="Pep_deformylase"/>
    <property type="match status" value="1"/>
</dbReference>
<evidence type="ECO:0000256" key="4">
    <source>
        <dbReference type="ARBA" id="ARBA00022917"/>
    </source>
</evidence>
<proteinExistence type="inferred from homology"/>
<dbReference type="CDD" id="cd00487">
    <property type="entry name" value="Pep_deformylase"/>
    <property type="match status" value="1"/>
</dbReference>
<dbReference type="Pfam" id="PF01327">
    <property type="entry name" value="Pep_deformylase"/>
    <property type="match status" value="1"/>
</dbReference>
<dbReference type="EC" id="3.5.1.88" evidence="5"/>
<evidence type="ECO:0000256" key="2">
    <source>
        <dbReference type="ARBA" id="ARBA00022723"/>
    </source>
</evidence>
<dbReference type="GO" id="GO:0042586">
    <property type="term" value="F:peptide deformylase activity"/>
    <property type="evidence" value="ECO:0007669"/>
    <property type="project" value="UniProtKB-UniRule"/>
</dbReference>